<dbReference type="AlphaFoldDB" id="A0A6H1Q1I6"/>
<dbReference type="PROSITE" id="PS51374">
    <property type="entry name" value="NDPK_LIKE"/>
    <property type="match status" value="1"/>
</dbReference>
<evidence type="ECO:0000313" key="16">
    <source>
        <dbReference type="EMBL" id="QIZ20651.1"/>
    </source>
</evidence>
<feature type="binding site" evidence="12">
    <location>
        <position position="12"/>
    </location>
    <ligand>
        <name>ATP</name>
        <dbReference type="ChEBI" id="CHEBI:30616"/>
    </ligand>
</feature>
<feature type="domain" description="Nucleoside diphosphate kinase-like" evidence="15">
    <location>
        <begin position="4"/>
        <end position="136"/>
    </location>
</feature>
<keyword evidence="8 14" id="KW-0418">Kinase</keyword>
<dbReference type="SMART" id="SM00562">
    <property type="entry name" value="NDK"/>
    <property type="match status" value="1"/>
</dbReference>
<evidence type="ECO:0000256" key="14">
    <source>
        <dbReference type="RuleBase" id="RU004013"/>
    </source>
</evidence>
<feature type="active site" description="Pros-phosphohistidine intermediate" evidence="12">
    <location>
        <position position="118"/>
    </location>
</feature>
<evidence type="ECO:0000259" key="15">
    <source>
        <dbReference type="SMART" id="SM00562"/>
    </source>
</evidence>
<dbReference type="PROSITE" id="PS00469">
    <property type="entry name" value="NDPK"/>
    <property type="match status" value="1"/>
</dbReference>
<evidence type="ECO:0000256" key="3">
    <source>
        <dbReference type="ARBA" id="ARBA00022490"/>
    </source>
</evidence>
<dbReference type="PANTHER" id="PTHR46161:SF3">
    <property type="entry name" value="NUCLEOSIDE DIPHOSPHATE KINASE DDB_G0292928-RELATED"/>
    <property type="match status" value="1"/>
</dbReference>
<evidence type="ECO:0000256" key="1">
    <source>
        <dbReference type="ARBA" id="ARBA00001946"/>
    </source>
</evidence>
<dbReference type="GO" id="GO:0006228">
    <property type="term" value="P:UTP biosynthetic process"/>
    <property type="evidence" value="ECO:0007669"/>
    <property type="project" value="InterPro"/>
</dbReference>
<comment type="cofactor">
    <cofactor evidence="1">
        <name>Mg(2+)</name>
        <dbReference type="ChEBI" id="CHEBI:18420"/>
    </cofactor>
</comment>
<dbReference type="InterPro" id="IPR034907">
    <property type="entry name" value="NDK-like_dom"/>
</dbReference>
<evidence type="ECO:0000256" key="4">
    <source>
        <dbReference type="ARBA" id="ARBA00022553"/>
    </source>
</evidence>
<dbReference type="PANTHER" id="PTHR46161">
    <property type="entry name" value="NUCLEOSIDE DIPHOSPHATE KINASE"/>
    <property type="match status" value="1"/>
</dbReference>
<dbReference type="KEGG" id="peg:E5R92_02480"/>
<dbReference type="EC" id="2.7.4.6" evidence="14"/>
<organism evidence="16 17">
    <name type="scientific">Candidatus Pelagibacter giovannonii</name>
    <dbReference type="NCBI Taxonomy" id="2563896"/>
    <lineage>
        <taxon>Bacteria</taxon>
        <taxon>Pseudomonadati</taxon>
        <taxon>Pseudomonadota</taxon>
        <taxon>Alphaproteobacteria</taxon>
        <taxon>Candidatus Pelagibacterales</taxon>
        <taxon>Candidatus Pelagibacteraceae</taxon>
        <taxon>Candidatus Pelagibacter</taxon>
    </lineage>
</organism>
<comment type="catalytic activity">
    <reaction evidence="14">
        <text>a 2'-deoxyribonucleoside 5'-diphosphate + ATP = a 2'-deoxyribonucleoside 5'-triphosphate + ADP</text>
        <dbReference type="Rhea" id="RHEA:44640"/>
        <dbReference type="ChEBI" id="CHEBI:30616"/>
        <dbReference type="ChEBI" id="CHEBI:61560"/>
        <dbReference type="ChEBI" id="CHEBI:73316"/>
        <dbReference type="ChEBI" id="CHEBI:456216"/>
        <dbReference type="EC" id="2.7.4.6"/>
    </reaction>
</comment>
<protein>
    <recommendedName>
        <fullName evidence="14">Nucleoside diphosphate kinase</fullName>
        <ecNumber evidence="14">2.7.4.6</ecNumber>
    </recommendedName>
</protein>
<keyword evidence="3" id="KW-0963">Cytoplasm</keyword>
<evidence type="ECO:0000256" key="13">
    <source>
        <dbReference type="RuleBase" id="RU004011"/>
    </source>
</evidence>
<dbReference type="Proteomes" id="UP000501094">
    <property type="component" value="Chromosome"/>
</dbReference>
<evidence type="ECO:0000256" key="9">
    <source>
        <dbReference type="ARBA" id="ARBA00022840"/>
    </source>
</evidence>
<accession>A0A6H1Q1I6</accession>
<comment type="similarity">
    <text evidence="2 12 13">Belongs to the NDK family.</text>
</comment>
<dbReference type="SUPFAM" id="SSF54919">
    <property type="entry name" value="Nucleoside diphosphate kinase, NDK"/>
    <property type="match status" value="1"/>
</dbReference>
<keyword evidence="17" id="KW-1185">Reference proteome</keyword>
<name>A0A6H1Q1I6_9PROT</name>
<keyword evidence="10" id="KW-0460">Magnesium</keyword>
<evidence type="ECO:0000313" key="17">
    <source>
        <dbReference type="Proteomes" id="UP000501094"/>
    </source>
</evidence>
<dbReference type="Pfam" id="PF00334">
    <property type="entry name" value="NDK"/>
    <property type="match status" value="1"/>
</dbReference>
<feature type="binding site" evidence="12">
    <location>
        <position position="105"/>
    </location>
    <ligand>
        <name>ATP</name>
        <dbReference type="ChEBI" id="CHEBI:30616"/>
    </ligand>
</feature>
<evidence type="ECO:0000256" key="6">
    <source>
        <dbReference type="ARBA" id="ARBA00022723"/>
    </source>
</evidence>
<dbReference type="NCBIfam" id="NF001908">
    <property type="entry name" value="PRK00668.1"/>
    <property type="match status" value="1"/>
</dbReference>
<dbReference type="GO" id="GO:0005524">
    <property type="term" value="F:ATP binding"/>
    <property type="evidence" value="ECO:0007669"/>
    <property type="project" value="UniProtKB-KW"/>
</dbReference>
<dbReference type="GO" id="GO:0006183">
    <property type="term" value="P:GTP biosynthetic process"/>
    <property type="evidence" value="ECO:0007669"/>
    <property type="project" value="InterPro"/>
</dbReference>
<dbReference type="PRINTS" id="PR01243">
    <property type="entry name" value="NUCDPKINASE"/>
</dbReference>
<dbReference type="FunFam" id="3.30.70.141:FF:000017">
    <property type="entry name" value="Nucleoside diphosphate kinase"/>
    <property type="match status" value="1"/>
</dbReference>
<evidence type="ECO:0000256" key="11">
    <source>
        <dbReference type="ARBA" id="ARBA00023080"/>
    </source>
</evidence>
<keyword evidence="5 14" id="KW-0808">Transferase</keyword>
<dbReference type="CDD" id="cd04413">
    <property type="entry name" value="NDPk_I"/>
    <property type="match status" value="1"/>
</dbReference>
<keyword evidence="11" id="KW-0546">Nucleotide metabolism</keyword>
<dbReference type="GO" id="GO:0004550">
    <property type="term" value="F:nucleoside diphosphate kinase activity"/>
    <property type="evidence" value="ECO:0007669"/>
    <property type="project" value="UniProtKB-EC"/>
</dbReference>
<feature type="binding site" evidence="12">
    <location>
        <position position="88"/>
    </location>
    <ligand>
        <name>ATP</name>
        <dbReference type="ChEBI" id="CHEBI:30616"/>
    </ligand>
</feature>
<evidence type="ECO:0000256" key="12">
    <source>
        <dbReference type="PROSITE-ProRule" id="PRU00706"/>
    </source>
</evidence>
<dbReference type="Gene3D" id="3.30.70.141">
    <property type="entry name" value="Nucleoside diphosphate kinase-like domain"/>
    <property type="match status" value="1"/>
</dbReference>
<dbReference type="InterPro" id="IPR023005">
    <property type="entry name" value="Nucleoside_diP_kinase_AS"/>
</dbReference>
<dbReference type="InterPro" id="IPR036850">
    <property type="entry name" value="NDK-like_dom_sf"/>
</dbReference>
<dbReference type="EMBL" id="CP038852">
    <property type="protein sequence ID" value="QIZ20651.1"/>
    <property type="molecule type" value="Genomic_DNA"/>
</dbReference>
<proteinExistence type="inferred from homology"/>
<keyword evidence="6" id="KW-0479">Metal-binding</keyword>
<keyword evidence="9 14" id="KW-0067">ATP-binding</keyword>
<dbReference type="RefSeq" id="WP_168606536.1">
    <property type="nucleotide sequence ID" value="NZ_CP038852.1"/>
</dbReference>
<dbReference type="GO" id="GO:0046872">
    <property type="term" value="F:metal ion binding"/>
    <property type="evidence" value="ECO:0007669"/>
    <property type="project" value="UniProtKB-KW"/>
</dbReference>
<dbReference type="InterPro" id="IPR001564">
    <property type="entry name" value="Nucleoside_diP_kinase"/>
</dbReference>
<keyword evidence="4" id="KW-0597">Phosphoprotein</keyword>
<feature type="binding site" evidence="12">
    <location>
        <position position="94"/>
    </location>
    <ligand>
        <name>ATP</name>
        <dbReference type="ChEBI" id="CHEBI:30616"/>
    </ligand>
</feature>
<dbReference type="GO" id="GO:0006241">
    <property type="term" value="P:CTP biosynthetic process"/>
    <property type="evidence" value="ECO:0007669"/>
    <property type="project" value="InterPro"/>
</dbReference>
<keyword evidence="7 14" id="KW-0547">Nucleotide-binding</keyword>
<evidence type="ECO:0000256" key="5">
    <source>
        <dbReference type="ARBA" id="ARBA00022679"/>
    </source>
</evidence>
<gene>
    <name evidence="16" type="ORF">E5R92_02480</name>
</gene>
<feature type="binding site" evidence="12">
    <location>
        <position position="115"/>
    </location>
    <ligand>
        <name>ATP</name>
        <dbReference type="ChEBI" id="CHEBI:30616"/>
    </ligand>
</feature>
<reference evidence="16 17" key="1">
    <citation type="journal article" date="2020" name="Nat. Microbiol.">
        <title>Lysogenic host-virus interactions in SAR11 marine bacteria.</title>
        <authorList>
            <person name="Morris R.M."/>
            <person name="Cain K.R."/>
            <person name="Hvorecny K.L."/>
            <person name="Kollman J.M."/>
        </authorList>
    </citation>
    <scope>NUCLEOTIDE SEQUENCE [LARGE SCALE GENOMIC DNA]</scope>
    <source>
        <strain evidence="16 17">NP1</strain>
    </source>
</reference>
<evidence type="ECO:0000256" key="8">
    <source>
        <dbReference type="ARBA" id="ARBA00022777"/>
    </source>
</evidence>
<evidence type="ECO:0000256" key="10">
    <source>
        <dbReference type="ARBA" id="ARBA00022842"/>
    </source>
</evidence>
<sequence length="136" mass="15365">MSNTEQTLSIIKPDAVERNLDNEIKEMFTNKGFKIIKDKKIQIAKAEAEQFYKVHETKPFYNDLCAYLSSGPIVVMVLEKEDAVLGNRELMGATKPEDAAEGTIRKKYGISIDKNSVHGSDSVENAKIEIDFFFKD</sequence>
<evidence type="ECO:0000256" key="7">
    <source>
        <dbReference type="ARBA" id="ARBA00022741"/>
    </source>
</evidence>
<feature type="binding site" evidence="12">
    <location>
        <position position="60"/>
    </location>
    <ligand>
        <name>ATP</name>
        <dbReference type="ChEBI" id="CHEBI:30616"/>
    </ligand>
</feature>
<evidence type="ECO:0000256" key="2">
    <source>
        <dbReference type="ARBA" id="ARBA00008142"/>
    </source>
</evidence>